<proteinExistence type="predicted"/>
<evidence type="ECO:0000256" key="1">
    <source>
        <dbReference type="SAM" id="MobiDB-lite"/>
    </source>
</evidence>
<dbReference type="EMBL" id="GDKF01000742">
    <property type="protein sequence ID" value="JAT77880.1"/>
    <property type="molecule type" value="Transcribed_RNA"/>
</dbReference>
<dbReference type="AlphaFoldDB" id="A0A1D2AF89"/>
<accession>A0A1D2AF89</accession>
<protein>
    <submittedName>
        <fullName evidence="2">Uncharacterized protein</fullName>
    </submittedName>
</protein>
<reference evidence="2" key="1">
    <citation type="submission" date="2015-08" db="EMBL/GenBank/DDBJ databases">
        <authorList>
            <person name="Babu N.S."/>
            <person name="Beckwith C.J."/>
            <person name="Beseler K.G."/>
            <person name="Brison A."/>
            <person name="Carone J.V."/>
            <person name="Caskin T.P."/>
            <person name="Diamond M."/>
            <person name="Durham M.E."/>
            <person name="Foxe J.M."/>
            <person name="Go M."/>
            <person name="Henderson B.A."/>
            <person name="Jones I.B."/>
            <person name="McGettigan J.A."/>
            <person name="Micheletti S.J."/>
            <person name="Nasrallah M.E."/>
            <person name="Ortiz D."/>
            <person name="Piller C.R."/>
            <person name="Privatt S.R."/>
            <person name="Schneider S.L."/>
            <person name="Sharp S."/>
            <person name="Smith T.C."/>
            <person name="Stanton J.D."/>
            <person name="Ullery H.E."/>
            <person name="Wilson R.J."/>
            <person name="Serrano M.G."/>
            <person name="Buck G."/>
            <person name="Lee V."/>
            <person name="Wang Y."/>
            <person name="Carvalho R."/>
            <person name="Voegtly L."/>
            <person name="Shi R."/>
            <person name="Duckworth R."/>
            <person name="Johnson A."/>
            <person name="Loviza R."/>
            <person name="Walstead R."/>
            <person name="Shah Z."/>
            <person name="Kiflezghi M."/>
            <person name="Wade K."/>
            <person name="Ball S.L."/>
            <person name="Bradley K.W."/>
            <person name="Asai D.J."/>
            <person name="Bowman C.A."/>
            <person name="Russell D.A."/>
            <person name="Pope W.H."/>
            <person name="Jacobs-Sera D."/>
            <person name="Hendrix R.W."/>
            <person name="Hatfull G.F."/>
        </authorList>
    </citation>
    <scope>NUCLEOTIDE SEQUENCE</scope>
</reference>
<sequence>MLSGLRGMESALTRAFEEYQADPSLSIVVQIDDLKEKEGCALAAALLNNMESVRQEAVDWYVRHKQVPITHPVWLRLGLGDRSPSSIPPDLVHTKLLKSRPGSLVVFDGTVMALQTLTDLTYARTMLCPCCKRETVLGFKEQAPECCPGHLLLEDASLRVTIPARTAWVHPAPGDEAALAQPPVRVVLLDDLTRDVSLGDSVRVAGPVQRGALSSLDCQKGAPGLTSWALSVCAVGVERTKPGAPPAHPPPCIPPTPEGLVGLDTLLESTEAWVGRGACHRPALLAILVSAAAAGAEHRGVGQALPRRQVHLALATPGWDPRVHGSLRTLARRLTPVGIDASTSARQLLPLALGRQGAEGGSLAAAGPGVLLLDAGACSVRAGTSLMACLGAGDRLRVVADAPDLDLHATATLWLHLAATDFGRSCYDHTSPLELLARKYGRDAPLVFDVLVACPGPQAPAMAARLEDLLQAPDESERAAMTPDDLAQHMRVAQGLGQPRMTHEGLEALTAYFTCLRLGEEQAPQVGRPWHRRGWNLGACLHAPPPDPSTPIPTDGAAEPGTCGGCLCPSVPSCRDPAGARRRRGHRADGGASGSHGYAGHALGEVAGGLAGGRPAP</sequence>
<evidence type="ECO:0000313" key="2">
    <source>
        <dbReference type="EMBL" id="JAT77880.1"/>
    </source>
</evidence>
<gene>
    <name evidence="2" type="ORF">g.22175</name>
</gene>
<name>A0A1D2AF89_AUXPR</name>
<feature type="compositionally biased region" description="Low complexity" evidence="1">
    <location>
        <begin position="595"/>
        <end position="605"/>
    </location>
</feature>
<feature type="compositionally biased region" description="Gly residues" evidence="1">
    <location>
        <begin position="606"/>
        <end position="617"/>
    </location>
</feature>
<organism evidence="2">
    <name type="scientific">Auxenochlorella protothecoides</name>
    <name type="common">Green microalga</name>
    <name type="synonym">Chlorella protothecoides</name>
    <dbReference type="NCBI Taxonomy" id="3075"/>
    <lineage>
        <taxon>Eukaryota</taxon>
        <taxon>Viridiplantae</taxon>
        <taxon>Chlorophyta</taxon>
        <taxon>core chlorophytes</taxon>
        <taxon>Trebouxiophyceae</taxon>
        <taxon>Chlorellales</taxon>
        <taxon>Chlorellaceae</taxon>
        <taxon>Auxenochlorella</taxon>
    </lineage>
</organism>
<feature type="region of interest" description="Disordered" evidence="1">
    <location>
        <begin position="577"/>
        <end position="617"/>
    </location>
</feature>